<protein>
    <submittedName>
        <fullName evidence="2">Uncharacterized protein</fullName>
    </submittedName>
</protein>
<keyword evidence="3" id="KW-1185">Reference proteome</keyword>
<dbReference type="Proteomes" id="UP000562124">
    <property type="component" value="Unassembled WGS sequence"/>
</dbReference>
<feature type="transmembrane region" description="Helical" evidence="1">
    <location>
        <begin position="121"/>
        <end position="142"/>
    </location>
</feature>
<feature type="transmembrane region" description="Helical" evidence="1">
    <location>
        <begin position="36"/>
        <end position="57"/>
    </location>
</feature>
<gene>
    <name evidence="2" type="ORF">HIR71_01750</name>
</gene>
<dbReference type="EMBL" id="JABCJJ010000002">
    <property type="protein sequence ID" value="NMR18959.1"/>
    <property type="molecule type" value="Genomic_DNA"/>
</dbReference>
<evidence type="ECO:0000256" key="1">
    <source>
        <dbReference type="SAM" id="Phobius"/>
    </source>
</evidence>
<proteinExistence type="predicted"/>
<keyword evidence="1" id="KW-1133">Transmembrane helix</keyword>
<keyword evidence="1" id="KW-0812">Transmembrane</keyword>
<sequence length="145" mass="14416">MRGFVLVGLIAVVAGGLVAAVTGPTGLAAGSWMAAYLVLVAGVAQAGLGVGQALLAAVPPSAPRTGRQLVLYNAAGIAVLIGTVTEAVLVVVAGGAMLFAALCHFLAAARRPRTHAWYLAVYRALLAVLGVSIPVGLVLSAVRHG</sequence>
<evidence type="ECO:0000313" key="3">
    <source>
        <dbReference type="Proteomes" id="UP000562124"/>
    </source>
</evidence>
<accession>A0A7Y0QGJ8</accession>
<evidence type="ECO:0000313" key="2">
    <source>
        <dbReference type="EMBL" id="NMR18959.1"/>
    </source>
</evidence>
<organism evidence="2 3">
    <name type="scientific">Cellulomonas fimi</name>
    <dbReference type="NCBI Taxonomy" id="1708"/>
    <lineage>
        <taxon>Bacteria</taxon>
        <taxon>Bacillati</taxon>
        <taxon>Actinomycetota</taxon>
        <taxon>Actinomycetes</taxon>
        <taxon>Micrococcales</taxon>
        <taxon>Cellulomonadaceae</taxon>
        <taxon>Cellulomonas</taxon>
    </lineage>
</organism>
<comment type="caution">
    <text evidence="2">The sequence shown here is derived from an EMBL/GenBank/DDBJ whole genome shotgun (WGS) entry which is preliminary data.</text>
</comment>
<reference evidence="2 3" key="1">
    <citation type="submission" date="2020-04" db="EMBL/GenBank/DDBJ databases">
        <title>Sequencing and Assembly of C. fimi.</title>
        <authorList>
            <person name="Ramsey A.R."/>
        </authorList>
    </citation>
    <scope>NUCLEOTIDE SEQUENCE [LARGE SCALE GENOMIC DNA]</scope>
    <source>
        <strain evidence="2 3">SB</strain>
    </source>
</reference>
<name>A0A7Y0QGJ8_CELFI</name>
<keyword evidence="1" id="KW-0472">Membrane</keyword>
<feature type="transmembrane region" description="Helical" evidence="1">
    <location>
        <begin position="69"/>
        <end position="85"/>
    </location>
</feature>
<dbReference type="AlphaFoldDB" id="A0A7Y0QGJ8"/>